<dbReference type="Proteomes" id="UP000276133">
    <property type="component" value="Unassembled WGS sequence"/>
</dbReference>
<proteinExistence type="predicted"/>
<feature type="transmembrane region" description="Helical" evidence="1">
    <location>
        <begin position="131"/>
        <end position="151"/>
    </location>
</feature>
<keyword evidence="1" id="KW-0472">Membrane</keyword>
<protein>
    <submittedName>
        <fullName evidence="2">Uncharacterized protein</fullName>
    </submittedName>
</protein>
<gene>
    <name evidence="2" type="ORF">BpHYR1_035820</name>
</gene>
<comment type="caution">
    <text evidence="2">The sequence shown here is derived from an EMBL/GenBank/DDBJ whole genome shotgun (WGS) entry which is preliminary data.</text>
</comment>
<organism evidence="2 3">
    <name type="scientific">Brachionus plicatilis</name>
    <name type="common">Marine rotifer</name>
    <name type="synonym">Brachionus muelleri</name>
    <dbReference type="NCBI Taxonomy" id="10195"/>
    <lineage>
        <taxon>Eukaryota</taxon>
        <taxon>Metazoa</taxon>
        <taxon>Spiralia</taxon>
        <taxon>Gnathifera</taxon>
        <taxon>Rotifera</taxon>
        <taxon>Eurotatoria</taxon>
        <taxon>Monogononta</taxon>
        <taxon>Pseudotrocha</taxon>
        <taxon>Ploima</taxon>
        <taxon>Brachionidae</taxon>
        <taxon>Brachionus</taxon>
    </lineage>
</organism>
<keyword evidence="3" id="KW-1185">Reference proteome</keyword>
<keyword evidence="1" id="KW-0812">Transmembrane</keyword>
<sequence length="208" mass="23435">MYEPFLNYWDGSKCEPRVSHNQPCSHTYQCVLNKGLGCNVNLNLCINDIYFFYSKAGGLKNIFNSCQAKLKMASKSKGKSLLFEAFSHSADNHNDKVNIYEYEVISDSQQLIPSNKKITVFRDFFPIGPRFTIILVNIVLVIFLIAIGYGISIGISSATPKQHGDFCNLTSECSQSDHYVCSENKCKCPTGMFYTTTCDSINYSKDFI</sequence>
<accession>A0A3M7SFI2</accession>
<evidence type="ECO:0000256" key="1">
    <source>
        <dbReference type="SAM" id="Phobius"/>
    </source>
</evidence>
<reference evidence="2 3" key="1">
    <citation type="journal article" date="2018" name="Sci. Rep.">
        <title>Genomic signatures of local adaptation to the degree of environmental predictability in rotifers.</title>
        <authorList>
            <person name="Franch-Gras L."/>
            <person name="Hahn C."/>
            <person name="Garcia-Roger E.M."/>
            <person name="Carmona M.J."/>
            <person name="Serra M."/>
            <person name="Gomez A."/>
        </authorList>
    </citation>
    <scope>NUCLEOTIDE SEQUENCE [LARGE SCALE GENOMIC DNA]</scope>
    <source>
        <strain evidence="2">HYR1</strain>
    </source>
</reference>
<keyword evidence="1" id="KW-1133">Transmembrane helix</keyword>
<dbReference type="AlphaFoldDB" id="A0A3M7SFI2"/>
<evidence type="ECO:0000313" key="2">
    <source>
        <dbReference type="EMBL" id="RNA34506.1"/>
    </source>
</evidence>
<dbReference type="EMBL" id="REGN01001465">
    <property type="protein sequence ID" value="RNA34506.1"/>
    <property type="molecule type" value="Genomic_DNA"/>
</dbReference>
<name>A0A3M7SFI2_BRAPC</name>
<evidence type="ECO:0000313" key="3">
    <source>
        <dbReference type="Proteomes" id="UP000276133"/>
    </source>
</evidence>